<dbReference type="RefSeq" id="WP_120171551.1">
    <property type="nucleotide sequence ID" value="NZ_AP018400.1"/>
</dbReference>
<evidence type="ECO:0000313" key="3">
    <source>
        <dbReference type="Proteomes" id="UP000269331"/>
    </source>
</evidence>
<feature type="compositionally biased region" description="Polar residues" evidence="1">
    <location>
        <begin position="116"/>
        <end position="134"/>
    </location>
</feature>
<organism evidence="2 3">
    <name type="scientific">Streptococcus ruminantium</name>
    <dbReference type="NCBI Taxonomy" id="1917441"/>
    <lineage>
        <taxon>Bacteria</taxon>
        <taxon>Bacillati</taxon>
        <taxon>Bacillota</taxon>
        <taxon>Bacilli</taxon>
        <taxon>Lactobacillales</taxon>
        <taxon>Streptococcaceae</taxon>
        <taxon>Streptococcus</taxon>
    </lineage>
</organism>
<accession>A0A2Z5TYG2</accession>
<dbReference type="GeneID" id="52229306"/>
<evidence type="ECO:0000256" key="1">
    <source>
        <dbReference type="SAM" id="MobiDB-lite"/>
    </source>
</evidence>
<dbReference type="AlphaFoldDB" id="A0A2Z5TYG2"/>
<name>A0A2Z5TYG2_9STRE</name>
<dbReference type="EMBL" id="AP018400">
    <property type="protein sequence ID" value="BBA92351.1"/>
    <property type="molecule type" value="Genomic_DNA"/>
</dbReference>
<dbReference type="Proteomes" id="UP000269331">
    <property type="component" value="Chromosome"/>
</dbReference>
<proteinExistence type="predicted"/>
<sequence length="382" mass="40291">MFSHKKVKPSLHTVKPLIVSVVILLLLSILMAGTVVRSETCTGSGGISGNNLNTPLQGAEGDNSSLRGDNSRTLLKGEEGATTHPILSGNNRGSHKLPGDGGETQPLPGLIGGSRGNNALSGESGSTSAPIFSGNSGGVKLPGLEGERGNDGISGRTPKLPGLSGERSCPFSGTPAQCPLSCSQVELTQLDCRQVEVKLESLPTVSARDGCENLPYIRMIVVPAMAPDSLPEVASCKETCLKKVIEYCKVQPSPDGKCQSSQGDTCKFEVVACPVEHLYEDHPYIILSKTCPVAASQSAGEGQGRVHLCISLAEKSPQQSAESLARIKAFRCADLSEATGKSDDRFVIHWLIPHELADKKRLWIIWIPVLPLSPASQQPSAS</sequence>
<evidence type="ECO:0000313" key="2">
    <source>
        <dbReference type="EMBL" id="BBA92351.1"/>
    </source>
</evidence>
<feature type="region of interest" description="Disordered" evidence="1">
    <location>
        <begin position="41"/>
        <end position="138"/>
    </location>
</feature>
<dbReference type="KEGG" id="srq:SR187_3710"/>
<gene>
    <name evidence="2" type="ORF">SR187_3710</name>
</gene>
<reference evidence="2 3" key="1">
    <citation type="journal article" date="2018" name="Genome Biol. Evol.">
        <title>Complete Genome Sequence of Streptococcus ruminantium sp. nov. GUT-187T (=DSM 104980T =JCM 31869T), the Type Strain of S. ruminantium, and Comparison with Genome Sequences of Streptococcus suis Strains.</title>
        <authorList>
            <person name="Tohya M."/>
            <person name="Sekizaki T."/>
            <person name="Miyoshi-Akiyama T."/>
        </authorList>
    </citation>
    <scope>NUCLEOTIDE SEQUENCE [LARGE SCALE GENOMIC DNA]</scope>
    <source>
        <strain evidence="2 3">GUT187T</strain>
    </source>
</reference>
<feature type="compositionally biased region" description="Polar residues" evidence="1">
    <location>
        <begin position="49"/>
        <end position="73"/>
    </location>
</feature>
<protein>
    <submittedName>
        <fullName evidence="2">Uncharacterized protein</fullName>
    </submittedName>
</protein>